<dbReference type="SUPFAM" id="SSF54826">
    <property type="entry name" value="Enolase N-terminal domain-like"/>
    <property type="match status" value="1"/>
</dbReference>
<comment type="function">
    <text evidence="10">Catalyzes the dehydration of D-mannonate. Has no detectable activity with a panel of 70 other acid sugars (in vitro).</text>
</comment>
<sequence length="403" mass="44726">MLKIIAAKVIVTCPGRNFVTLKIVTSDGVYGIGDATLNGRELAVASYLTDHVIPCLIGRDAHQIEDIWQYLYRGAYWRRGPVTMSAIAAVDMALWDIKGKVAGLPLYQLLGGACRTGVMVYGHANGQTVEETLDNAAQYAAEGYKAIRLQTGVPGLKGTYGVSKDKFFYEPADSDLPTENLWSTEKYMRTVPGLFEAAREKLGWDVHLLHDVHHRLTPIEAGRLGKELEPYRPFWMEDATPAENQANFRLIRQHTTTPLAVGEIFNSIWDCKQLIEEHLIDYIRATVVHAGGITHLRRIASFAAMHNVRTGCHGATDLSPVCMGAALHFDLSVPNFGVQEYMRHTAETDAVFPHAYTFADGMMHPGEAPGLGVDIDEALAAKYPYKRAYLPIARREDGSMHDW</sequence>
<dbReference type="FunFam" id="3.30.390.10:FF:000002">
    <property type="entry name" value="D-galactonate dehydratase family protein"/>
    <property type="match status" value="1"/>
</dbReference>
<comment type="cofactor">
    <cofactor evidence="2">
        <name>Mg(2+)</name>
        <dbReference type="ChEBI" id="CHEBI:18420"/>
    </cofactor>
</comment>
<dbReference type="GO" id="GO:0016052">
    <property type="term" value="P:carbohydrate catabolic process"/>
    <property type="evidence" value="ECO:0007669"/>
    <property type="project" value="InterPro"/>
</dbReference>
<dbReference type="InterPro" id="IPR034593">
    <property type="entry name" value="DgoD-like"/>
</dbReference>
<feature type="domain" description="Mandelate racemase/muconate lactonizing enzyme C-terminal" evidence="11">
    <location>
        <begin position="129"/>
        <end position="258"/>
    </location>
</feature>
<dbReference type="InterPro" id="IPR034589">
    <property type="entry name" value="D-mannonate_dehydratase-like"/>
</dbReference>
<dbReference type="NCBIfam" id="NF011654">
    <property type="entry name" value="PRK15072.1"/>
    <property type="match status" value="1"/>
</dbReference>
<dbReference type="Pfam" id="PF02746">
    <property type="entry name" value="MR_MLE_N"/>
    <property type="match status" value="1"/>
</dbReference>
<dbReference type="Gene3D" id="3.20.20.120">
    <property type="entry name" value="Enolase-like C-terminal domain"/>
    <property type="match status" value="1"/>
</dbReference>
<dbReference type="GO" id="GO:0000287">
    <property type="term" value="F:magnesium ion binding"/>
    <property type="evidence" value="ECO:0007669"/>
    <property type="project" value="UniProtKB-ARBA"/>
</dbReference>
<comment type="pathway">
    <text evidence="3">Carbohydrate metabolism; pentose and glucuronate interconversion.</text>
</comment>
<keyword evidence="8 12" id="KW-0456">Lyase</keyword>
<dbReference type="FunFam" id="3.20.20.120:FF:000004">
    <property type="entry name" value="D-galactonate dehydratase family protein"/>
    <property type="match status" value="1"/>
</dbReference>
<keyword evidence="9" id="KW-0119">Carbohydrate metabolism</keyword>
<dbReference type="InterPro" id="IPR029017">
    <property type="entry name" value="Enolase-like_N"/>
</dbReference>
<evidence type="ECO:0000259" key="11">
    <source>
        <dbReference type="SMART" id="SM00922"/>
    </source>
</evidence>
<evidence type="ECO:0000256" key="8">
    <source>
        <dbReference type="ARBA" id="ARBA00023239"/>
    </source>
</evidence>
<dbReference type="PANTHER" id="PTHR48080:SF6">
    <property type="entry name" value="STARVATION-SENSING PROTEIN RSPA"/>
    <property type="match status" value="1"/>
</dbReference>
<dbReference type="SFLD" id="SFLDG00033">
    <property type="entry name" value="mannonate_dehydratase"/>
    <property type="match status" value="1"/>
</dbReference>
<dbReference type="EMBL" id="CP158375">
    <property type="protein sequence ID" value="XDO95531.1"/>
    <property type="molecule type" value="Genomic_DNA"/>
</dbReference>
<dbReference type="PROSITE" id="PS00908">
    <property type="entry name" value="MR_MLE_1"/>
    <property type="match status" value="1"/>
</dbReference>
<dbReference type="GO" id="GO:0008927">
    <property type="term" value="F:mannonate dehydratase activity"/>
    <property type="evidence" value="ECO:0007669"/>
    <property type="project" value="UniProtKB-EC"/>
</dbReference>
<evidence type="ECO:0000256" key="6">
    <source>
        <dbReference type="ARBA" id="ARBA00022723"/>
    </source>
</evidence>
<dbReference type="InterPro" id="IPR013342">
    <property type="entry name" value="Mandelate_racemase_C"/>
</dbReference>
<comment type="similarity">
    <text evidence="4">Belongs to the mandelate racemase/muconate lactonizing enzyme family. GalD subfamily.</text>
</comment>
<evidence type="ECO:0000256" key="5">
    <source>
        <dbReference type="ARBA" id="ARBA00012927"/>
    </source>
</evidence>
<dbReference type="Pfam" id="PF13378">
    <property type="entry name" value="MR_MLE_C"/>
    <property type="match status" value="1"/>
</dbReference>
<dbReference type="InterPro" id="IPR036849">
    <property type="entry name" value="Enolase-like_C_sf"/>
</dbReference>
<dbReference type="RefSeq" id="WP_369058380.1">
    <property type="nucleotide sequence ID" value="NZ_CP158375.1"/>
</dbReference>
<dbReference type="InterPro" id="IPR018110">
    <property type="entry name" value="Mandel_Rmase/mucon_lact_enz_CS"/>
</dbReference>
<accession>A0AB39KPU6</accession>
<dbReference type="InterPro" id="IPR034587">
    <property type="entry name" value="MAND"/>
</dbReference>
<evidence type="ECO:0000256" key="4">
    <source>
        <dbReference type="ARBA" id="ARBA00010339"/>
    </source>
</evidence>
<dbReference type="SFLD" id="SFLDF00001">
    <property type="entry name" value="mannonate_dehydratase"/>
    <property type="match status" value="1"/>
</dbReference>
<evidence type="ECO:0000256" key="9">
    <source>
        <dbReference type="ARBA" id="ARBA00023277"/>
    </source>
</evidence>
<dbReference type="NCBIfam" id="NF043051">
    <property type="entry name" value="ManoateDhtManD"/>
    <property type="match status" value="1"/>
</dbReference>
<gene>
    <name evidence="12" type="primary">manD</name>
    <name evidence="12" type="ORF">ABOZ73_11990</name>
</gene>
<keyword evidence="6" id="KW-0479">Metal-binding</keyword>
<evidence type="ECO:0000313" key="12">
    <source>
        <dbReference type="EMBL" id="XDO95531.1"/>
    </source>
</evidence>
<dbReference type="GO" id="GO:0009063">
    <property type="term" value="P:amino acid catabolic process"/>
    <property type="evidence" value="ECO:0007669"/>
    <property type="project" value="InterPro"/>
</dbReference>
<evidence type="ECO:0000256" key="3">
    <source>
        <dbReference type="ARBA" id="ARBA00004892"/>
    </source>
</evidence>
<evidence type="ECO:0000256" key="10">
    <source>
        <dbReference type="ARBA" id="ARBA00023758"/>
    </source>
</evidence>
<dbReference type="PANTHER" id="PTHR48080">
    <property type="entry name" value="D-GALACTONATE DEHYDRATASE-RELATED"/>
    <property type="match status" value="1"/>
</dbReference>
<dbReference type="AlphaFoldDB" id="A0AB39KPU6"/>
<evidence type="ECO:0000256" key="1">
    <source>
        <dbReference type="ARBA" id="ARBA00001794"/>
    </source>
</evidence>
<organism evidence="12">
    <name type="scientific">Caulobacter sp. 73W</name>
    <dbReference type="NCBI Taxonomy" id="3161137"/>
    <lineage>
        <taxon>Bacteria</taxon>
        <taxon>Pseudomonadati</taxon>
        <taxon>Pseudomonadota</taxon>
        <taxon>Alphaproteobacteria</taxon>
        <taxon>Caulobacterales</taxon>
        <taxon>Caulobacteraceae</taxon>
        <taxon>Caulobacter</taxon>
    </lineage>
</organism>
<name>A0AB39KPU6_9CAUL</name>
<evidence type="ECO:0000256" key="7">
    <source>
        <dbReference type="ARBA" id="ARBA00022842"/>
    </source>
</evidence>
<dbReference type="Gene3D" id="3.30.390.10">
    <property type="entry name" value="Enolase-like, N-terminal domain"/>
    <property type="match status" value="1"/>
</dbReference>
<comment type="catalytic activity">
    <reaction evidence="1">
        <text>D-mannonate = 2-dehydro-3-deoxy-D-gluconate + H2O</text>
        <dbReference type="Rhea" id="RHEA:20097"/>
        <dbReference type="ChEBI" id="CHEBI:15377"/>
        <dbReference type="ChEBI" id="CHEBI:17767"/>
        <dbReference type="ChEBI" id="CHEBI:57990"/>
        <dbReference type="EC" id="4.2.1.8"/>
    </reaction>
</comment>
<dbReference type="InterPro" id="IPR013341">
    <property type="entry name" value="Mandelate_racemase_N_dom"/>
</dbReference>
<proteinExistence type="inferred from homology"/>
<dbReference type="SUPFAM" id="SSF51604">
    <property type="entry name" value="Enolase C-terminal domain-like"/>
    <property type="match status" value="1"/>
</dbReference>
<keyword evidence="7" id="KW-0460">Magnesium</keyword>
<evidence type="ECO:0000256" key="2">
    <source>
        <dbReference type="ARBA" id="ARBA00001946"/>
    </source>
</evidence>
<dbReference type="SMART" id="SM00922">
    <property type="entry name" value="MR_MLE"/>
    <property type="match status" value="1"/>
</dbReference>
<reference evidence="12" key="1">
    <citation type="submission" date="2024-06" db="EMBL/GenBank/DDBJ databases">
        <title>Caulobacter inopinatus, sp. nov.</title>
        <authorList>
            <person name="Donachie S.P."/>
        </authorList>
    </citation>
    <scope>NUCLEOTIDE SEQUENCE</scope>
    <source>
        <strain evidence="12">73W</strain>
    </source>
</reference>
<dbReference type="EC" id="4.2.1.8" evidence="5"/>
<dbReference type="InterPro" id="IPR029065">
    <property type="entry name" value="Enolase_C-like"/>
</dbReference>
<dbReference type="CDD" id="cd03322">
    <property type="entry name" value="RspA"/>
    <property type="match status" value="1"/>
</dbReference>
<dbReference type="SFLD" id="SFLDS00001">
    <property type="entry name" value="Enolase"/>
    <property type="match status" value="1"/>
</dbReference>
<protein>
    <recommendedName>
        <fullName evidence="5">mannonate dehydratase</fullName>
        <ecNumber evidence="5">4.2.1.8</ecNumber>
    </recommendedName>
</protein>